<feature type="domain" description="Cellulose-binding Sde182 C-terminal" evidence="2">
    <location>
        <begin position="458"/>
        <end position="548"/>
    </location>
</feature>
<protein>
    <submittedName>
        <fullName evidence="3">Nucleoside hydrolase-like domain-containing protein</fullName>
    </submittedName>
</protein>
<evidence type="ECO:0000313" key="3">
    <source>
        <dbReference type="EMBL" id="MFC5460594.1"/>
    </source>
</evidence>
<dbReference type="EMBL" id="JBHSMU010000013">
    <property type="protein sequence ID" value="MFC5460594.1"/>
    <property type="molecule type" value="Genomic_DNA"/>
</dbReference>
<dbReference type="InterPro" id="IPR048527">
    <property type="entry name" value="Sde182_C"/>
</dbReference>
<evidence type="ECO:0000259" key="1">
    <source>
        <dbReference type="Pfam" id="PF07632"/>
    </source>
</evidence>
<dbReference type="Gene3D" id="2.60.40.10">
    <property type="entry name" value="Immunoglobulins"/>
    <property type="match status" value="1"/>
</dbReference>
<evidence type="ECO:0000259" key="2">
    <source>
        <dbReference type="Pfam" id="PF21027"/>
    </source>
</evidence>
<dbReference type="Proteomes" id="UP001596050">
    <property type="component" value="Unassembled WGS sequence"/>
</dbReference>
<reference evidence="4" key="1">
    <citation type="journal article" date="2019" name="Int. J. Syst. Evol. Microbiol.">
        <title>The Global Catalogue of Microorganisms (GCM) 10K type strain sequencing project: providing services to taxonomists for standard genome sequencing and annotation.</title>
        <authorList>
            <consortium name="The Broad Institute Genomics Platform"/>
            <consortium name="The Broad Institute Genome Sequencing Center for Infectious Disease"/>
            <person name="Wu L."/>
            <person name="Ma J."/>
        </authorList>
    </citation>
    <scope>NUCLEOTIDE SEQUENCE [LARGE SCALE GENOMIC DNA]</scope>
    <source>
        <strain evidence="4">KACC 12649</strain>
    </source>
</reference>
<proteinExistence type="predicted"/>
<feature type="domain" description="Cellulose-binding Sde182 nucleoside hydrolase-like" evidence="1">
    <location>
        <begin position="102"/>
        <end position="369"/>
    </location>
</feature>
<dbReference type="Pfam" id="PF07632">
    <property type="entry name" value="Sde182_NH-like"/>
    <property type="match status" value="1"/>
</dbReference>
<dbReference type="Gene3D" id="3.90.245.10">
    <property type="entry name" value="Ribonucleoside hydrolase-like"/>
    <property type="match status" value="1"/>
</dbReference>
<gene>
    <name evidence="3" type="ORF">ACFPN5_12335</name>
</gene>
<dbReference type="RefSeq" id="WP_379783600.1">
    <property type="nucleotide sequence ID" value="NZ_JBHSMU010000013.1"/>
</dbReference>
<dbReference type="SUPFAM" id="SSF53590">
    <property type="entry name" value="Nucleoside hydrolase"/>
    <property type="match status" value="1"/>
</dbReference>
<name>A0ABW0L4E9_9BURK</name>
<sequence length="550" mass="60063">MQMLEKIDWLRWGQTAIVAPSSGVLDRIPIINGAKSMNIRGNAILLLAHVTRGIDRLPAAAVSMLQCCTLPLLLLASAAIAAPAASSAPGQAAANPVAPKPRLMVLTDIENEPDDAMSLVRLLVYANQFDIEGLAATTSVHQPGRVAPERITRIVTAYGKVRDNLQLHEPGFPTGAALLGKVSAGLPLLGMQGVGDGKDSPASEQLIRAVDSEDPRPLWVSVWGGPNVLAQALWKVRATRTPQAQARFIARLRVYAISGQDDTGPWLRQNFPGLHYIVSPGVDMAGAYHHATWSGISGDDFHGRFAGGDASVVSNQWLGWSVRRKGPLGAEYPQWEYLMEGDTPSFLNLISNGLSDPERPDWGGWGGRYELYTPRKQRWFTQEETRPIWTDAQDEVLGNDGKWHTSNHATVWRWRGAFQNDFAARMDWTIKPYSGANHPPLPALGHPDRITAKRGQRVDLSAVGSSDPDGDALSYNWFYYPEPGTFVVSSAISGQPLKINGSDQQKAFFIVPTGRVRPPGTGTIHIILALTDHGTPRLTRYKRVIVDVVQ</sequence>
<dbReference type="InterPro" id="IPR036452">
    <property type="entry name" value="Ribo_hydro-like"/>
</dbReference>
<comment type="caution">
    <text evidence="3">The sequence shown here is derived from an EMBL/GenBank/DDBJ whole genome shotgun (WGS) entry which is preliminary data.</text>
</comment>
<dbReference type="InterPro" id="IPR011483">
    <property type="entry name" value="Sde182_NH-like"/>
</dbReference>
<organism evidence="3 4">
    <name type="scientific">Massilia niabensis</name>
    <dbReference type="NCBI Taxonomy" id="544910"/>
    <lineage>
        <taxon>Bacteria</taxon>
        <taxon>Pseudomonadati</taxon>
        <taxon>Pseudomonadota</taxon>
        <taxon>Betaproteobacteria</taxon>
        <taxon>Burkholderiales</taxon>
        <taxon>Oxalobacteraceae</taxon>
        <taxon>Telluria group</taxon>
        <taxon>Massilia</taxon>
    </lineage>
</organism>
<accession>A0ABW0L4E9</accession>
<evidence type="ECO:0000313" key="4">
    <source>
        <dbReference type="Proteomes" id="UP001596050"/>
    </source>
</evidence>
<keyword evidence="4" id="KW-1185">Reference proteome</keyword>
<dbReference type="Pfam" id="PF21027">
    <property type="entry name" value="Sde0182_C"/>
    <property type="match status" value="1"/>
</dbReference>
<dbReference type="InterPro" id="IPR013783">
    <property type="entry name" value="Ig-like_fold"/>
</dbReference>